<keyword evidence="3" id="KW-1185">Reference proteome</keyword>
<dbReference type="AlphaFoldDB" id="A0AAE4AWA2"/>
<keyword evidence="1" id="KW-0812">Transmembrane</keyword>
<comment type="caution">
    <text evidence="2">The sequence shown here is derived from an EMBL/GenBank/DDBJ whole genome shotgun (WGS) entry which is preliminary data.</text>
</comment>
<feature type="transmembrane region" description="Helical" evidence="1">
    <location>
        <begin position="23"/>
        <end position="41"/>
    </location>
</feature>
<keyword evidence="1" id="KW-1133">Transmembrane helix</keyword>
<organism evidence="2 3">
    <name type="scientific">Catenuloplanes indicus</name>
    <dbReference type="NCBI Taxonomy" id="137267"/>
    <lineage>
        <taxon>Bacteria</taxon>
        <taxon>Bacillati</taxon>
        <taxon>Actinomycetota</taxon>
        <taxon>Actinomycetes</taxon>
        <taxon>Micromonosporales</taxon>
        <taxon>Micromonosporaceae</taxon>
        <taxon>Catenuloplanes</taxon>
    </lineage>
</organism>
<dbReference type="RefSeq" id="WP_307238521.1">
    <property type="nucleotide sequence ID" value="NZ_JAUSUZ010000001.1"/>
</dbReference>
<protein>
    <submittedName>
        <fullName evidence="2">Uncharacterized protein</fullName>
    </submittedName>
</protein>
<gene>
    <name evidence="2" type="ORF">J2S42_002399</name>
</gene>
<sequence length="122" mass="12101">MGAAIVAGAGAWAAVADDKQGWTVVAASVAAVVGAFVPSLVDRWRQRETSGAGAVAGVGGSVHHTSVSASPGVQAGDHNVQINNTTVALPVMPPPGVVDAAAVDNLPTASRVFVGRDVKPRV</sequence>
<reference evidence="2 3" key="1">
    <citation type="submission" date="2023-07" db="EMBL/GenBank/DDBJ databases">
        <title>Sequencing the genomes of 1000 actinobacteria strains.</title>
        <authorList>
            <person name="Klenk H.-P."/>
        </authorList>
    </citation>
    <scope>NUCLEOTIDE SEQUENCE [LARGE SCALE GENOMIC DNA]</scope>
    <source>
        <strain evidence="2 3">DSM 44709</strain>
    </source>
</reference>
<dbReference type="EMBL" id="JAUSUZ010000001">
    <property type="protein sequence ID" value="MDQ0365730.1"/>
    <property type="molecule type" value="Genomic_DNA"/>
</dbReference>
<accession>A0AAE4AWA2</accession>
<evidence type="ECO:0000256" key="1">
    <source>
        <dbReference type="SAM" id="Phobius"/>
    </source>
</evidence>
<proteinExistence type="predicted"/>
<evidence type="ECO:0000313" key="2">
    <source>
        <dbReference type="EMBL" id="MDQ0365730.1"/>
    </source>
</evidence>
<dbReference type="Proteomes" id="UP001240236">
    <property type="component" value="Unassembled WGS sequence"/>
</dbReference>
<evidence type="ECO:0000313" key="3">
    <source>
        <dbReference type="Proteomes" id="UP001240236"/>
    </source>
</evidence>
<name>A0AAE4AWA2_9ACTN</name>
<keyword evidence="1" id="KW-0472">Membrane</keyword>